<dbReference type="PATRIC" id="fig|862908.3.peg.1346"/>
<name>E1X050_HALMS</name>
<organism evidence="1 2">
    <name type="scientific">Halobacteriovorax marinus (strain ATCC BAA-682 / DSM 15412 / SJ)</name>
    <name type="common">Bacteriovorax marinus</name>
    <dbReference type="NCBI Taxonomy" id="862908"/>
    <lineage>
        <taxon>Bacteria</taxon>
        <taxon>Pseudomonadati</taxon>
        <taxon>Bdellovibrionota</taxon>
        <taxon>Bacteriovoracia</taxon>
        <taxon>Bacteriovoracales</taxon>
        <taxon>Halobacteriovoraceae</taxon>
        <taxon>Halobacteriovorax</taxon>
    </lineage>
</organism>
<evidence type="ECO:0000313" key="1">
    <source>
        <dbReference type="EMBL" id="CBW26277.1"/>
    </source>
</evidence>
<gene>
    <name evidence="1" type="ordered locus">BMS_1414</name>
</gene>
<accession>E1X050</accession>
<dbReference type="OrthoDB" id="5292003at2"/>
<dbReference type="RefSeq" id="WP_014244061.1">
    <property type="nucleotide sequence ID" value="NC_016620.1"/>
</dbReference>
<dbReference type="EMBL" id="FQ312005">
    <property type="protein sequence ID" value="CBW26277.1"/>
    <property type="molecule type" value="Genomic_DNA"/>
</dbReference>
<sequence>MDFHFANLPDDFTHLLKVNMQSSGKHFSDLQSYIVERKGLYLLFRQIFKDIDNSGNVEKVLKSAGWHGIRDRLCCLYIENLINGEYPSSVQTGNCYGILGFEDILKPYSIGGYSRAFLLGFYLKMSSIEQNLLGKSTGAINFNIHEVVEILSISSARTVKIDLLVILIKHLIDFFGKDQLKEHIGQGLKYKDLYERLNLEQKSLMVNNFLSYGSSINEKEIFIMEHIG</sequence>
<dbReference type="KEGG" id="bmx:BMS_1414"/>
<keyword evidence="2" id="KW-1185">Reference proteome</keyword>
<dbReference type="HOGENOM" id="CLU_1213444_0_0_7"/>
<dbReference type="STRING" id="862908.BMS_1414"/>
<proteinExistence type="predicted"/>
<protein>
    <submittedName>
        <fullName evidence="1">Uncharacterized protein</fullName>
    </submittedName>
</protein>
<reference evidence="2" key="1">
    <citation type="journal article" date="2013" name="ISME J.">
        <title>A small predatory core genome in the divergent marine Bacteriovorax marinus SJ and the terrestrial Bdellovibrio bacteriovorus.</title>
        <authorList>
            <person name="Crossman L.C."/>
            <person name="Chen H."/>
            <person name="Cerdeno-Tarraga A.M."/>
            <person name="Brooks K."/>
            <person name="Quail M.A."/>
            <person name="Pineiro S.A."/>
            <person name="Hobley L."/>
            <person name="Sockett R.E."/>
            <person name="Bentley S.D."/>
            <person name="Parkhill J."/>
            <person name="Williams H.N."/>
            <person name="Stine O.C."/>
        </authorList>
    </citation>
    <scope>NUCLEOTIDE SEQUENCE [LARGE SCALE GENOMIC DNA]</scope>
    <source>
        <strain evidence="2">ATCC BAA-682 / DSM 15412 / SJ</strain>
    </source>
</reference>
<dbReference type="AlphaFoldDB" id="E1X050"/>
<dbReference type="Proteomes" id="UP000008963">
    <property type="component" value="Chromosome"/>
</dbReference>
<evidence type="ECO:0000313" key="2">
    <source>
        <dbReference type="Proteomes" id="UP000008963"/>
    </source>
</evidence>